<keyword evidence="10" id="KW-0472">Membrane</keyword>
<gene>
    <name evidence="12" type="ORF">ABWT76_004283</name>
</gene>
<name>A0AAU8JA35_9CYAN</name>
<evidence type="ECO:0000259" key="11">
    <source>
        <dbReference type="PROSITE" id="PS50011"/>
    </source>
</evidence>
<keyword evidence="10" id="KW-1133">Transmembrane helix</keyword>
<keyword evidence="10" id="KW-0812">Transmembrane</keyword>
<keyword evidence="6 9" id="KW-0067">ATP-binding</keyword>
<dbReference type="InterPro" id="IPR037215">
    <property type="entry name" value="GUN4-like_sf"/>
</dbReference>
<comment type="catalytic activity">
    <reaction evidence="7">
        <text>L-threonyl-[protein] + ATP = O-phospho-L-threonyl-[protein] + ADP + H(+)</text>
        <dbReference type="Rhea" id="RHEA:46608"/>
        <dbReference type="Rhea" id="RHEA-COMP:11060"/>
        <dbReference type="Rhea" id="RHEA-COMP:11605"/>
        <dbReference type="ChEBI" id="CHEBI:15378"/>
        <dbReference type="ChEBI" id="CHEBI:30013"/>
        <dbReference type="ChEBI" id="CHEBI:30616"/>
        <dbReference type="ChEBI" id="CHEBI:61977"/>
        <dbReference type="ChEBI" id="CHEBI:456216"/>
        <dbReference type="EC" id="2.7.11.1"/>
    </reaction>
</comment>
<dbReference type="GO" id="GO:0005524">
    <property type="term" value="F:ATP binding"/>
    <property type="evidence" value="ECO:0007669"/>
    <property type="project" value="UniProtKB-UniRule"/>
</dbReference>
<keyword evidence="3" id="KW-0808">Transferase</keyword>
<dbReference type="InterPro" id="IPR011009">
    <property type="entry name" value="Kinase-like_dom_sf"/>
</dbReference>
<dbReference type="SMART" id="SM00220">
    <property type="entry name" value="S_TKc"/>
    <property type="match status" value="1"/>
</dbReference>
<evidence type="ECO:0000256" key="6">
    <source>
        <dbReference type="ARBA" id="ARBA00022840"/>
    </source>
</evidence>
<accession>A0AAU8JA35</accession>
<keyword evidence="5 12" id="KW-0418">Kinase</keyword>
<dbReference type="RefSeq" id="WP_190877409.1">
    <property type="nucleotide sequence ID" value="NZ_CP159837.1"/>
</dbReference>
<protein>
    <recommendedName>
        <fullName evidence="1">non-specific serine/threonine protein kinase</fullName>
        <ecNumber evidence="1">2.7.11.1</ecNumber>
    </recommendedName>
</protein>
<feature type="domain" description="Protein kinase" evidence="11">
    <location>
        <begin position="14"/>
        <end position="294"/>
    </location>
</feature>
<feature type="binding site" evidence="9">
    <location>
        <position position="41"/>
    </location>
    <ligand>
        <name>ATP</name>
        <dbReference type="ChEBI" id="CHEBI:30616"/>
    </ligand>
</feature>
<reference evidence="12" key="1">
    <citation type="submission" date="2024-07" db="EMBL/GenBank/DDBJ databases">
        <authorList>
            <person name="Kim Y.J."/>
            <person name="Jeong J.Y."/>
        </authorList>
    </citation>
    <scope>NUCLEOTIDE SEQUENCE</scope>
    <source>
        <strain evidence="12">GIHE-MW2</strain>
    </source>
</reference>
<dbReference type="InterPro" id="IPR017441">
    <property type="entry name" value="Protein_kinase_ATP_BS"/>
</dbReference>
<evidence type="ECO:0000313" key="12">
    <source>
        <dbReference type="EMBL" id="XCM35592.1"/>
    </source>
</evidence>
<dbReference type="PANTHER" id="PTHR24363">
    <property type="entry name" value="SERINE/THREONINE PROTEIN KINASE"/>
    <property type="match status" value="1"/>
</dbReference>
<evidence type="ECO:0000256" key="8">
    <source>
        <dbReference type="ARBA" id="ARBA00048679"/>
    </source>
</evidence>
<keyword evidence="4 9" id="KW-0547">Nucleotide-binding</keyword>
<dbReference type="Gene3D" id="1.10.510.10">
    <property type="entry name" value="Transferase(Phosphotransferase) domain 1"/>
    <property type="match status" value="1"/>
</dbReference>
<proteinExistence type="predicted"/>
<organism evidence="12">
    <name type="scientific">Planktothricoides raciborskii GIHE-MW2</name>
    <dbReference type="NCBI Taxonomy" id="2792601"/>
    <lineage>
        <taxon>Bacteria</taxon>
        <taxon>Bacillati</taxon>
        <taxon>Cyanobacteriota</taxon>
        <taxon>Cyanophyceae</taxon>
        <taxon>Oscillatoriophycideae</taxon>
        <taxon>Oscillatoriales</taxon>
        <taxon>Oscillatoriaceae</taxon>
        <taxon>Planktothricoides</taxon>
    </lineage>
</organism>
<dbReference type="InterPro" id="IPR000719">
    <property type="entry name" value="Prot_kinase_dom"/>
</dbReference>
<evidence type="ECO:0000256" key="5">
    <source>
        <dbReference type="ARBA" id="ARBA00022777"/>
    </source>
</evidence>
<dbReference type="Pfam" id="PF00069">
    <property type="entry name" value="Pkinase"/>
    <property type="match status" value="1"/>
</dbReference>
<dbReference type="Gene3D" id="3.30.200.20">
    <property type="entry name" value="Phosphorylase Kinase, domain 1"/>
    <property type="match status" value="1"/>
</dbReference>
<dbReference type="CDD" id="cd16383">
    <property type="entry name" value="GUN4"/>
    <property type="match status" value="1"/>
</dbReference>
<dbReference type="Gene3D" id="1.10.10.1770">
    <property type="entry name" value="Gun4-like"/>
    <property type="match status" value="1"/>
</dbReference>
<dbReference type="EC" id="2.7.11.1" evidence="1"/>
<sequence length="515" mass="59237">MVKWQPGKILNGRYKIEKELGSGGFADTYLAYYQSTKVVIKTPNSTVQQRRDFPKFQQYFRDEAERLKKFNNHPHIVKYQEVFEEQGLCCIVMEYINGEDLGKLVIEQGVLAESIALKYIQQIGEALTFVHGEGILHRDVKPENIIKRKNQDQVVLIDFGIAREFTFGQSGSQTQFLSNGFAPPEQYFYKEKRGDYTDVYALAATLYVLLTGYVTGSTSQVDHYLPSSLDRDKEKRKFFGSDLLQDPKEINPKISDTVSKAILKGMELDYKKRPQTVQDWLALLQPQSVTQPVTQPVTKVAKQAVTQMKTVCVSGLARLSQLVNQSTPQFIPEISEKALVTFLGGGVFAIFLLYFYSPYLNKFPQPVTIDYEKLEKLLANKEFQEADEETLEIMLLLARRQKKGWLDVKDIQNFPCSDLEKINKLWRESSEGRFGFTAQKWIWIDELGGKPGVYDPELADKFGDLVAWRVDNEWHKNIIYAMFANPGHLPYKINVRGFEIHIPYWAERLDKCNIP</sequence>
<dbReference type="InterPro" id="IPR008629">
    <property type="entry name" value="GUN4-like"/>
</dbReference>
<dbReference type="PROSITE" id="PS50011">
    <property type="entry name" value="PROTEIN_KINASE_DOM"/>
    <property type="match status" value="1"/>
</dbReference>
<evidence type="ECO:0000256" key="3">
    <source>
        <dbReference type="ARBA" id="ARBA00022679"/>
    </source>
</evidence>
<dbReference type="EMBL" id="CP159837">
    <property type="protein sequence ID" value="XCM35592.1"/>
    <property type="molecule type" value="Genomic_DNA"/>
</dbReference>
<dbReference type="SUPFAM" id="SSF56112">
    <property type="entry name" value="Protein kinase-like (PK-like)"/>
    <property type="match status" value="1"/>
</dbReference>
<evidence type="ECO:0000256" key="2">
    <source>
        <dbReference type="ARBA" id="ARBA00022527"/>
    </source>
</evidence>
<dbReference type="PROSITE" id="PS00107">
    <property type="entry name" value="PROTEIN_KINASE_ATP"/>
    <property type="match status" value="1"/>
</dbReference>
<evidence type="ECO:0000256" key="1">
    <source>
        <dbReference type="ARBA" id="ARBA00012513"/>
    </source>
</evidence>
<keyword evidence="2" id="KW-0723">Serine/threonine-protein kinase</keyword>
<feature type="transmembrane region" description="Helical" evidence="10">
    <location>
        <begin position="338"/>
        <end position="356"/>
    </location>
</feature>
<dbReference type="Gene3D" id="1.25.40.620">
    <property type="match status" value="1"/>
</dbReference>
<evidence type="ECO:0000256" key="7">
    <source>
        <dbReference type="ARBA" id="ARBA00047899"/>
    </source>
</evidence>
<evidence type="ECO:0000256" key="4">
    <source>
        <dbReference type="ARBA" id="ARBA00022741"/>
    </source>
</evidence>
<dbReference type="PANTHER" id="PTHR24363:SF0">
    <property type="entry name" value="SERINE_THREONINE KINASE LIKE DOMAIN CONTAINING 1"/>
    <property type="match status" value="1"/>
</dbReference>
<dbReference type="Pfam" id="PF05419">
    <property type="entry name" value="GUN4"/>
    <property type="match status" value="1"/>
</dbReference>
<dbReference type="SUPFAM" id="SSF140869">
    <property type="entry name" value="GUN4-like"/>
    <property type="match status" value="1"/>
</dbReference>
<comment type="catalytic activity">
    <reaction evidence="8">
        <text>L-seryl-[protein] + ATP = O-phospho-L-seryl-[protein] + ADP + H(+)</text>
        <dbReference type="Rhea" id="RHEA:17989"/>
        <dbReference type="Rhea" id="RHEA-COMP:9863"/>
        <dbReference type="Rhea" id="RHEA-COMP:11604"/>
        <dbReference type="ChEBI" id="CHEBI:15378"/>
        <dbReference type="ChEBI" id="CHEBI:29999"/>
        <dbReference type="ChEBI" id="CHEBI:30616"/>
        <dbReference type="ChEBI" id="CHEBI:83421"/>
        <dbReference type="ChEBI" id="CHEBI:456216"/>
        <dbReference type="EC" id="2.7.11.1"/>
    </reaction>
</comment>
<dbReference type="AlphaFoldDB" id="A0AAU8JA35"/>
<evidence type="ECO:0000256" key="10">
    <source>
        <dbReference type="SAM" id="Phobius"/>
    </source>
</evidence>
<dbReference type="CDD" id="cd14014">
    <property type="entry name" value="STKc_PknB_like"/>
    <property type="match status" value="1"/>
</dbReference>
<evidence type="ECO:0000256" key="9">
    <source>
        <dbReference type="PROSITE-ProRule" id="PRU10141"/>
    </source>
</evidence>
<dbReference type="GO" id="GO:0004674">
    <property type="term" value="F:protein serine/threonine kinase activity"/>
    <property type="evidence" value="ECO:0007669"/>
    <property type="project" value="UniProtKB-KW"/>
</dbReference>